<keyword evidence="5" id="KW-0143">Chaperone</keyword>
<dbReference type="InterPro" id="IPR001844">
    <property type="entry name" value="Cpn60/GroEL"/>
</dbReference>
<dbReference type="InterPro" id="IPR027409">
    <property type="entry name" value="GroEL-like_apical_dom_sf"/>
</dbReference>
<dbReference type="PRINTS" id="PR00298">
    <property type="entry name" value="CHAPERONIN60"/>
</dbReference>
<dbReference type="CDD" id="cd03344">
    <property type="entry name" value="GroEL"/>
    <property type="match status" value="1"/>
</dbReference>
<protein>
    <recommendedName>
        <fullName evidence="9">Chaperonin 60 subunit beta 4, chloroplastic</fullName>
    </recommendedName>
</protein>
<comment type="caution">
    <text evidence="7">The sequence shown here is derived from an EMBL/GenBank/DDBJ whole genome shotgun (WGS) entry which is preliminary data.</text>
</comment>
<dbReference type="NCBIfam" id="TIGR02348">
    <property type="entry name" value="GroEL"/>
    <property type="match status" value="1"/>
</dbReference>
<gene>
    <name evidence="7" type="ORF">BT93_L5078</name>
</gene>
<proteinExistence type="inferred from homology"/>
<dbReference type="InterPro" id="IPR002423">
    <property type="entry name" value="Cpn60/GroEL/TCP-1"/>
</dbReference>
<dbReference type="NCBIfam" id="NF009487">
    <property type="entry name" value="PRK12849.1"/>
    <property type="match status" value="1"/>
</dbReference>
<dbReference type="Pfam" id="PF00118">
    <property type="entry name" value="Cpn60_TCP1"/>
    <property type="match status" value="1"/>
</dbReference>
<dbReference type="NCBIfam" id="NF009488">
    <property type="entry name" value="PRK12850.1"/>
    <property type="match status" value="1"/>
</dbReference>
<evidence type="ECO:0000256" key="6">
    <source>
        <dbReference type="RuleBase" id="RU000418"/>
    </source>
</evidence>
<keyword evidence="4" id="KW-0809">Transit peptide</keyword>
<dbReference type="PANTHER" id="PTHR45633">
    <property type="entry name" value="60 KDA HEAT SHOCK PROTEIN, MITOCHONDRIAL"/>
    <property type="match status" value="1"/>
</dbReference>
<organism evidence="7 8">
    <name type="scientific">Corymbia citriodora subsp. variegata</name>
    <dbReference type="NCBI Taxonomy" id="360336"/>
    <lineage>
        <taxon>Eukaryota</taxon>
        <taxon>Viridiplantae</taxon>
        <taxon>Streptophyta</taxon>
        <taxon>Embryophyta</taxon>
        <taxon>Tracheophyta</taxon>
        <taxon>Spermatophyta</taxon>
        <taxon>Magnoliopsida</taxon>
        <taxon>eudicotyledons</taxon>
        <taxon>Gunneridae</taxon>
        <taxon>Pentapetalae</taxon>
        <taxon>rosids</taxon>
        <taxon>malvids</taxon>
        <taxon>Myrtales</taxon>
        <taxon>Myrtaceae</taxon>
        <taxon>Myrtoideae</taxon>
        <taxon>Eucalypteae</taxon>
        <taxon>Corymbia</taxon>
    </lineage>
</organism>
<evidence type="ECO:0000256" key="5">
    <source>
        <dbReference type="ARBA" id="ARBA00023186"/>
    </source>
</evidence>
<dbReference type="GO" id="GO:0042026">
    <property type="term" value="P:protein refolding"/>
    <property type="evidence" value="ECO:0007669"/>
    <property type="project" value="InterPro"/>
</dbReference>
<dbReference type="Gene3D" id="3.50.7.10">
    <property type="entry name" value="GroEL"/>
    <property type="match status" value="1"/>
</dbReference>
<dbReference type="NCBIfam" id="NF009489">
    <property type="entry name" value="PRK12851.1"/>
    <property type="match status" value="1"/>
</dbReference>
<evidence type="ECO:0008006" key="9">
    <source>
        <dbReference type="Google" id="ProtNLM"/>
    </source>
</evidence>
<reference evidence="7" key="1">
    <citation type="submission" date="2020-05" db="EMBL/GenBank/DDBJ databases">
        <title>WGS assembly of Corymbia citriodora subspecies variegata.</title>
        <authorList>
            <person name="Barry K."/>
            <person name="Hundley H."/>
            <person name="Shu S."/>
            <person name="Jenkins J."/>
            <person name="Grimwood J."/>
            <person name="Baten A."/>
        </authorList>
    </citation>
    <scope>NUCLEOTIDE SEQUENCE</scope>
    <source>
        <strain evidence="7">CV2-018</strain>
    </source>
</reference>
<keyword evidence="8" id="KW-1185">Reference proteome</keyword>
<comment type="similarity">
    <text evidence="1 6">Belongs to the chaperonin (HSP60) family.</text>
</comment>
<accession>A0A8T0CX17</accession>
<dbReference type="EMBL" id="MU089586">
    <property type="protein sequence ID" value="KAF7850729.1"/>
    <property type="molecule type" value="Genomic_DNA"/>
</dbReference>
<dbReference type="GO" id="GO:0140662">
    <property type="term" value="F:ATP-dependent protein folding chaperone"/>
    <property type="evidence" value="ECO:0007669"/>
    <property type="project" value="InterPro"/>
</dbReference>
<evidence type="ECO:0000256" key="2">
    <source>
        <dbReference type="ARBA" id="ARBA00022741"/>
    </source>
</evidence>
<sequence length="592" mass="63566">MVCSPAPISALSFSTRSPPKSQPSYASPALAPKAVAKELYFNRDGSATKKLLAGVNMVAALVGVTLGPKGRNVVLQNKYGPPKIVNDGETVLKEIELEDPLENVGVKLVRQAGARTNDLAGDGSTTSVVLAHGLISEGVKVVAAGMNPVQVARGIEKTAKALVTELKKMSREVEDDELIDVAAVSAGNDHAVGSMISDAFQQVGRKGVVTIEKGNCAESSLQIVEGMQFDRGYLSSYFVNDRKKMTVEFHDCKILLVDKKITNPKDMFKIMDTAVKEKYPILVVAEGIEQEALAPLIRNKLRGVLKVAAIKAPAFGERKSHCLDDIAILTGGTVVREDMGLTLDKATKEVLGTASKVVVTKNSTLIVTDGSTRKAVEERVSQIRGLVKNTDENFQKKILNERIARLSGGIAILQVGAQTQVELKDKQLRIEDALNATKAAIEEGVIVGGGCSLLRLSTKIDCIKECLDNEEQKIGADIFKKALSYPARQIAKNAGVNGSVVVEKVLSSNAMNYGYNAARDCYEDLLAAGIMDPTKVVRCSLEHAASVAKTFLTSDAVVVDIKEVEHPMRMPMPIRKPLRKPGISRAGMPLIV</sequence>
<name>A0A8T0CX17_CORYI</name>
<dbReference type="Gramene" id="rna-gnl|WGS:JABURB|Cocit.L5078.1">
    <property type="protein sequence ID" value="cds-KAF7850729.1"/>
    <property type="gene ID" value="gene-BT93_L5078"/>
</dbReference>
<dbReference type="SUPFAM" id="SSF52029">
    <property type="entry name" value="GroEL apical domain-like"/>
    <property type="match status" value="1"/>
</dbReference>
<dbReference type="FunFam" id="3.50.7.10:FF:000001">
    <property type="entry name" value="60 kDa chaperonin"/>
    <property type="match status" value="1"/>
</dbReference>
<dbReference type="Proteomes" id="UP000806378">
    <property type="component" value="Unassembled WGS sequence"/>
</dbReference>
<dbReference type="InterPro" id="IPR018370">
    <property type="entry name" value="Chaperonin_Cpn60_CS"/>
</dbReference>
<dbReference type="Gene3D" id="3.30.260.10">
    <property type="entry name" value="TCP-1-like chaperonin intermediate domain"/>
    <property type="match status" value="1"/>
</dbReference>
<evidence type="ECO:0000313" key="7">
    <source>
        <dbReference type="EMBL" id="KAF7850729.1"/>
    </source>
</evidence>
<evidence type="ECO:0000256" key="3">
    <source>
        <dbReference type="ARBA" id="ARBA00022840"/>
    </source>
</evidence>
<dbReference type="AlphaFoldDB" id="A0A8T0CX17"/>
<dbReference type="InterPro" id="IPR027410">
    <property type="entry name" value="TCP-1-like_intermed_sf"/>
</dbReference>
<dbReference type="Gene3D" id="1.10.560.10">
    <property type="entry name" value="GroEL-like equatorial domain"/>
    <property type="match status" value="1"/>
</dbReference>
<dbReference type="OrthoDB" id="1733909at2759"/>
<dbReference type="GO" id="GO:0005524">
    <property type="term" value="F:ATP binding"/>
    <property type="evidence" value="ECO:0007669"/>
    <property type="project" value="UniProtKB-KW"/>
</dbReference>
<dbReference type="NCBIfam" id="NF000592">
    <property type="entry name" value="PRK00013.1"/>
    <property type="match status" value="1"/>
</dbReference>
<dbReference type="InterPro" id="IPR027413">
    <property type="entry name" value="GROEL-like_equatorial_sf"/>
</dbReference>
<keyword evidence="2" id="KW-0547">Nucleotide-binding</keyword>
<evidence type="ECO:0000313" key="8">
    <source>
        <dbReference type="Proteomes" id="UP000806378"/>
    </source>
</evidence>
<dbReference type="PROSITE" id="PS00296">
    <property type="entry name" value="CHAPERONINS_CPN60"/>
    <property type="match status" value="1"/>
</dbReference>
<keyword evidence="3" id="KW-0067">ATP-binding</keyword>
<dbReference type="SUPFAM" id="SSF48592">
    <property type="entry name" value="GroEL equatorial domain-like"/>
    <property type="match status" value="1"/>
</dbReference>
<evidence type="ECO:0000256" key="1">
    <source>
        <dbReference type="ARBA" id="ARBA00006607"/>
    </source>
</evidence>
<dbReference type="SUPFAM" id="SSF54849">
    <property type="entry name" value="GroEL-intermediate domain like"/>
    <property type="match status" value="1"/>
</dbReference>
<evidence type="ECO:0000256" key="4">
    <source>
        <dbReference type="ARBA" id="ARBA00022946"/>
    </source>
</evidence>